<organism evidence="2 3">
    <name type="scientific">Hymenobacter aranciens</name>
    <dbReference type="NCBI Taxonomy" id="3063996"/>
    <lineage>
        <taxon>Bacteria</taxon>
        <taxon>Pseudomonadati</taxon>
        <taxon>Bacteroidota</taxon>
        <taxon>Cytophagia</taxon>
        <taxon>Cytophagales</taxon>
        <taxon>Hymenobacteraceae</taxon>
        <taxon>Hymenobacter</taxon>
    </lineage>
</organism>
<evidence type="ECO:0000259" key="1">
    <source>
        <dbReference type="Pfam" id="PF05685"/>
    </source>
</evidence>
<reference evidence="2" key="1">
    <citation type="submission" date="2023-07" db="EMBL/GenBank/DDBJ databases">
        <authorList>
            <person name="Kim M.K."/>
        </authorList>
    </citation>
    <scope>NUCLEOTIDE SEQUENCE</scope>
    <source>
        <strain evidence="2">ASUV-10-1</strain>
    </source>
</reference>
<comment type="caution">
    <text evidence="2">The sequence shown here is derived from an EMBL/GenBank/DDBJ whole genome shotgun (WGS) entry which is preliminary data.</text>
</comment>
<dbReference type="InterPro" id="IPR008538">
    <property type="entry name" value="Uma2"/>
</dbReference>
<dbReference type="RefSeq" id="WP_305005173.1">
    <property type="nucleotide sequence ID" value="NZ_JAUQSY010000002.1"/>
</dbReference>
<dbReference type="Proteomes" id="UP001176429">
    <property type="component" value="Unassembled WGS sequence"/>
</dbReference>
<dbReference type="InterPro" id="IPR011335">
    <property type="entry name" value="Restrct_endonuc-II-like"/>
</dbReference>
<keyword evidence="2" id="KW-0540">Nuclease</keyword>
<name>A0ABT9B6L6_9BACT</name>
<dbReference type="InterPro" id="IPR012296">
    <property type="entry name" value="Nuclease_put_TT1808"/>
</dbReference>
<sequence length="199" mass="22508">MSAQPNYRHYITEEEYLAAERQAEFKSEYLNGEVFAMAGASYEHNLITGNLVTSLNNRLGDRNCTVQANDMRLQVSEAGLYTYPDVSVVCGEPQFRDKAYLDTLLNPVVLVEVMSRSTKGFDRAGKLQFYRSIPSLRHYLLVASNAVNVMSYSRLEDDIWRIADYTGLTDLIPLTALDLELPVAEIYRKVPLPERSAQA</sequence>
<protein>
    <submittedName>
        <fullName evidence="2">Uma2 family endonuclease</fullName>
    </submittedName>
</protein>
<dbReference type="Pfam" id="PF05685">
    <property type="entry name" value="Uma2"/>
    <property type="match status" value="1"/>
</dbReference>
<proteinExistence type="predicted"/>
<dbReference type="CDD" id="cd06260">
    <property type="entry name" value="DUF820-like"/>
    <property type="match status" value="1"/>
</dbReference>
<feature type="domain" description="Putative restriction endonuclease" evidence="1">
    <location>
        <begin position="14"/>
        <end position="183"/>
    </location>
</feature>
<dbReference type="Gene3D" id="3.90.1570.10">
    <property type="entry name" value="tt1808, chain A"/>
    <property type="match status" value="1"/>
</dbReference>
<evidence type="ECO:0000313" key="2">
    <source>
        <dbReference type="EMBL" id="MDO7873860.1"/>
    </source>
</evidence>
<dbReference type="PANTHER" id="PTHR36558:SF1">
    <property type="entry name" value="RESTRICTION ENDONUCLEASE DOMAIN-CONTAINING PROTEIN-RELATED"/>
    <property type="match status" value="1"/>
</dbReference>
<accession>A0ABT9B6L6</accession>
<keyword evidence="3" id="KW-1185">Reference proteome</keyword>
<dbReference type="PANTHER" id="PTHR36558">
    <property type="entry name" value="GLR1098 PROTEIN"/>
    <property type="match status" value="1"/>
</dbReference>
<dbReference type="SUPFAM" id="SSF52980">
    <property type="entry name" value="Restriction endonuclease-like"/>
    <property type="match status" value="1"/>
</dbReference>
<keyword evidence="2" id="KW-0378">Hydrolase</keyword>
<keyword evidence="2" id="KW-0255">Endonuclease</keyword>
<dbReference type="GO" id="GO:0004519">
    <property type="term" value="F:endonuclease activity"/>
    <property type="evidence" value="ECO:0007669"/>
    <property type="project" value="UniProtKB-KW"/>
</dbReference>
<evidence type="ECO:0000313" key="3">
    <source>
        <dbReference type="Proteomes" id="UP001176429"/>
    </source>
</evidence>
<gene>
    <name evidence="2" type="ORF">Q5H93_03880</name>
</gene>
<dbReference type="EMBL" id="JAUQSY010000002">
    <property type="protein sequence ID" value="MDO7873860.1"/>
    <property type="molecule type" value="Genomic_DNA"/>
</dbReference>